<evidence type="ECO:0000313" key="2">
    <source>
        <dbReference type="Proteomes" id="UP000823928"/>
    </source>
</evidence>
<dbReference type="GO" id="GO:0016787">
    <property type="term" value="F:hydrolase activity"/>
    <property type="evidence" value="ECO:0007669"/>
    <property type="project" value="InterPro"/>
</dbReference>
<evidence type="ECO:0000313" key="1">
    <source>
        <dbReference type="EMBL" id="HIS35642.1"/>
    </source>
</evidence>
<dbReference type="SUPFAM" id="SSF56300">
    <property type="entry name" value="Metallo-dependent phosphatases"/>
    <property type="match status" value="1"/>
</dbReference>
<sequence length="176" mass="19982">MIYYISDSHFGDERVMRLAKRPFHSVNDMDDTMISLWNKQVGGTDVVYVVGDFAINNQTAIKTLKQLNGQKILILGNHDACLNEQALQYFESTATICTIKDGVHSVTLCHYPLLSYENSIYNGYHVFGHIHNNPRDIATKIIPSLPRHLNCGADVIGFMPKTLQELIYLKEQTMHV</sequence>
<comment type="caution">
    <text evidence="1">The sequence shown here is derived from an EMBL/GenBank/DDBJ whole genome shotgun (WGS) entry which is preliminary data.</text>
</comment>
<dbReference type="Proteomes" id="UP000823928">
    <property type="component" value="Unassembled WGS sequence"/>
</dbReference>
<dbReference type="InterPro" id="IPR029052">
    <property type="entry name" value="Metallo-depent_PP-like"/>
</dbReference>
<accession>A0A9D1JM45</accession>
<reference evidence="1" key="1">
    <citation type="submission" date="2020-10" db="EMBL/GenBank/DDBJ databases">
        <authorList>
            <person name="Gilroy R."/>
        </authorList>
    </citation>
    <scope>NUCLEOTIDE SEQUENCE</scope>
    <source>
        <strain evidence="1">6276</strain>
    </source>
</reference>
<proteinExistence type="predicted"/>
<dbReference type="EMBL" id="DVIU01000072">
    <property type="protein sequence ID" value="HIS35642.1"/>
    <property type="molecule type" value="Genomic_DNA"/>
</dbReference>
<organism evidence="1 2">
    <name type="scientific">Candidatus Scatousia excrementigallinarum</name>
    <dbReference type="NCBI Taxonomy" id="2840935"/>
    <lineage>
        <taxon>Bacteria</taxon>
        <taxon>Candidatus Scatousia</taxon>
    </lineage>
</organism>
<protein>
    <submittedName>
        <fullName evidence="1">Metallophosphoesterase</fullName>
    </submittedName>
</protein>
<dbReference type="AlphaFoldDB" id="A0A9D1JM45"/>
<gene>
    <name evidence="1" type="ORF">IAC10_03305</name>
</gene>
<reference evidence="1" key="2">
    <citation type="journal article" date="2021" name="PeerJ">
        <title>Extensive microbial diversity within the chicken gut microbiome revealed by metagenomics and culture.</title>
        <authorList>
            <person name="Gilroy R."/>
            <person name="Ravi A."/>
            <person name="Getino M."/>
            <person name="Pursley I."/>
            <person name="Horton D.L."/>
            <person name="Alikhan N.F."/>
            <person name="Baker D."/>
            <person name="Gharbi K."/>
            <person name="Hall N."/>
            <person name="Watson M."/>
            <person name="Adriaenssens E.M."/>
            <person name="Foster-Nyarko E."/>
            <person name="Jarju S."/>
            <person name="Secka A."/>
            <person name="Antonio M."/>
            <person name="Oren A."/>
            <person name="Chaudhuri R.R."/>
            <person name="La Ragione R."/>
            <person name="Hildebrand F."/>
            <person name="Pallen M.J."/>
        </authorList>
    </citation>
    <scope>NUCLEOTIDE SEQUENCE</scope>
    <source>
        <strain evidence="1">6276</strain>
    </source>
</reference>
<name>A0A9D1JM45_9BACT</name>
<dbReference type="Gene3D" id="3.60.21.10">
    <property type="match status" value="1"/>
</dbReference>